<protein>
    <submittedName>
        <fullName evidence="3">PAX-interacting protein 1</fullName>
    </submittedName>
</protein>
<keyword evidence="2" id="KW-1185">Reference proteome</keyword>
<accession>A0A1I7Z1Y3</accession>
<feature type="compositionally biased region" description="Low complexity" evidence="1">
    <location>
        <begin position="345"/>
        <end position="361"/>
    </location>
</feature>
<feature type="compositionally biased region" description="Low complexity" evidence="1">
    <location>
        <begin position="228"/>
        <end position="253"/>
    </location>
</feature>
<feature type="compositionally biased region" description="Polar residues" evidence="1">
    <location>
        <begin position="383"/>
        <end position="393"/>
    </location>
</feature>
<feature type="compositionally biased region" description="Low complexity" evidence="1">
    <location>
        <begin position="404"/>
        <end position="417"/>
    </location>
</feature>
<feature type="compositionally biased region" description="Polar residues" evidence="1">
    <location>
        <begin position="143"/>
        <end position="152"/>
    </location>
</feature>
<dbReference type="AlphaFoldDB" id="A0A1I7Z1Y3"/>
<name>A0A1I7Z1Y3_9BILA</name>
<organism evidence="2 3">
    <name type="scientific">Steinernema glaseri</name>
    <dbReference type="NCBI Taxonomy" id="37863"/>
    <lineage>
        <taxon>Eukaryota</taxon>
        <taxon>Metazoa</taxon>
        <taxon>Ecdysozoa</taxon>
        <taxon>Nematoda</taxon>
        <taxon>Chromadorea</taxon>
        <taxon>Rhabditida</taxon>
        <taxon>Tylenchina</taxon>
        <taxon>Panagrolaimomorpha</taxon>
        <taxon>Strongyloidoidea</taxon>
        <taxon>Steinernematidae</taxon>
        <taxon>Steinernema</taxon>
    </lineage>
</organism>
<feature type="region of interest" description="Disordered" evidence="1">
    <location>
        <begin position="139"/>
        <end position="264"/>
    </location>
</feature>
<feature type="compositionally biased region" description="Polar residues" evidence="1">
    <location>
        <begin position="168"/>
        <end position="201"/>
    </location>
</feature>
<dbReference type="WBParaSite" id="L893_g21781.t1">
    <property type="protein sequence ID" value="L893_g21781.t1"/>
    <property type="gene ID" value="L893_g21781"/>
</dbReference>
<feature type="region of interest" description="Disordered" evidence="1">
    <location>
        <begin position="1"/>
        <end position="21"/>
    </location>
</feature>
<evidence type="ECO:0000313" key="2">
    <source>
        <dbReference type="Proteomes" id="UP000095287"/>
    </source>
</evidence>
<dbReference type="Proteomes" id="UP000095287">
    <property type="component" value="Unplaced"/>
</dbReference>
<sequence>MEGAVDGMSVHRTEDETMSPLESLDPHRLRDVVVDQHSMAAGGHIQRMQSMQCFQWSTSAIPALIHAAGQSPHRGHSRESNNSGSPAAQRRRLSSGSDSHSMQQHPHNGQPSSNFNEQQRTPINFSQNNEIHSPNARAAAMPIQSSQHTQQPLRMVPAGLPGMGPIGQQPQTPQNHVNPASQVNVSPSQNQNMFPNPQTPRSVAYPPVSSQATPSAQSQHTSYQFPASVGQVPGAQQPPQQQQQWMSPQQMQQHFAGQPRMFGNPAGQRVLVQRVQYPQGYNPAMTQAQPGYPPRPSRLPYPPPGNPSAPASQQPGGQPPQPPQRTPPVTSPPVAYPPAMQTKEQQQQAAQQQQTQQQQQQSMNGFVLPATQPVPPQTPQTPSGFSSALTNAFQPPPGASAQATLTPRTPQTPQVRPSLMNAVPQPPPQHITSPHSSRAWSLGIGAAPSSELPSVRGASKCCAYDIREEEEGTHTSARGHVALSVAAACCQ</sequence>
<feature type="compositionally biased region" description="Pro residues" evidence="1">
    <location>
        <begin position="317"/>
        <end position="336"/>
    </location>
</feature>
<feature type="region of interest" description="Disordered" evidence="1">
    <location>
        <begin position="282"/>
        <end position="436"/>
    </location>
</feature>
<evidence type="ECO:0000313" key="3">
    <source>
        <dbReference type="WBParaSite" id="L893_g21781.t1"/>
    </source>
</evidence>
<feature type="region of interest" description="Disordered" evidence="1">
    <location>
        <begin position="68"/>
        <end position="119"/>
    </location>
</feature>
<reference evidence="3" key="1">
    <citation type="submission" date="2016-11" db="UniProtKB">
        <authorList>
            <consortium name="WormBaseParasite"/>
        </authorList>
    </citation>
    <scope>IDENTIFICATION</scope>
</reference>
<proteinExistence type="predicted"/>
<feature type="compositionally biased region" description="Polar residues" evidence="1">
    <location>
        <begin position="208"/>
        <end position="225"/>
    </location>
</feature>
<feature type="compositionally biased region" description="Polar residues" evidence="1">
    <location>
        <begin position="94"/>
        <end position="119"/>
    </location>
</feature>
<feature type="compositionally biased region" description="Pro residues" evidence="1">
    <location>
        <begin position="291"/>
        <end position="307"/>
    </location>
</feature>
<evidence type="ECO:0000256" key="1">
    <source>
        <dbReference type="SAM" id="MobiDB-lite"/>
    </source>
</evidence>